<name>A0ABD2QKB1_9PLAT</name>
<evidence type="ECO:0000256" key="1">
    <source>
        <dbReference type="SAM" id="MobiDB-lite"/>
    </source>
</evidence>
<dbReference type="AlphaFoldDB" id="A0ABD2QKB1"/>
<dbReference type="EMBL" id="JBJKFK010000088">
    <property type="protein sequence ID" value="KAL3319939.1"/>
    <property type="molecule type" value="Genomic_DNA"/>
</dbReference>
<organism evidence="2 3">
    <name type="scientific">Cichlidogyrus casuarinus</name>
    <dbReference type="NCBI Taxonomy" id="1844966"/>
    <lineage>
        <taxon>Eukaryota</taxon>
        <taxon>Metazoa</taxon>
        <taxon>Spiralia</taxon>
        <taxon>Lophotrochozoa</taxon>
        <taxon>Platyhelminthes</taxon>
        <taxon>Monogenea</taxon>
        <taxon>Monopisthocotylea</taxon>
        <taxon>Dactylogyridea</taxon>
        <taxon>Ancyrocephalidae</taxon>
        <taxon>Cichlidogyrus</taxon>
    </lineage>
</organism>
<comment type="caution">
    <text evidence="2">The sequence shown here is derived from an EMBL/GenBank/DDBJ whole genome shotgun (WGS) entry which is preliminary data.</text>
</comment>
<evidence type="ECO:0000313" key="2">
    <source>
        <dbReference type="EMBL" id="KAL3319939.1"/>
    </source>
</evidence>
<keyword evidence="3" id="KW-1185">Reference proteome</keyword>
<proteinExistence type="predicted"/>
<feature type="region of interest" description="Disordered" evidence="1">
    <location>
        <begin position="168"/>
        <end position="189"/>
    </location>
</feature>
<dbReference type="InterPro" id="IPR039905">
    <property type="entry name" value="CD2BP2/Lin1"/>
</dbReference>
<gene>
    <name evidence="2" type="primary">CD2BP2</name>
    <name evidence="2" type="ORF">Ciccas_001367</name>
</gene>
<dbReference type="PANTHER" id="PTHR13138">
    <property type="entry name" value="PROTEIN LIN1"/>
    <property type="match status" value="1"/>
</dbReference>
<sequence length="318" mass="36732">MSKRSFHETTSVQLNVDEKSVKKHTLDSDEEEDDIATDVLSEEKIEGQEIGTIDYDEGVEIIPFNMKQELADDGHFDSTGNFIFKKESENTDDWLESVDWKEVKEKAYLNPIKNTTEAEDYSADRDQMSSDEKLKLYQELIKFMREKESVLRTIKRLGESSKSSLSASQRWSKKVQIKPSDTPKGDPKDFLRATEVADTLLQGGDFGIYQKNYKEIDDLIRVTIEYNEDDALDKLGEAFDDEVPQQADNQPVQLRSDSETKWEIKNSNDSDHERILTTKQLIEMKNDIEDSKNILVRKLNSNEPFISLRRIDLNLEIS</sequence>
<dbReference type="Proteomes" id="UP001626550">
    <property type="component" value="Unassembled WGS sequence"/>
</dbReference>
<evidence type="ECO:0000313" key="3">
    <source>
        <dbReference type="Proteomes" id="UP001626550"/>
    </source>
</evidence>
<feature type="region of interest" description="Disordered" evidence="1">
    <location>
        <begin position="17"/>
        <end position="36"/>
    </location>
</feature>
<protein>
    <submittedName>
        <fullName evidence="2">CD2 antigen cytoplasmic tail-binding protein 2</fullName>
    </submittedName>
</protein>
<dbReference type="PANTHER" id="PTHR13138:SF3">
    <property type="entry name" value="CD2 ANTIGEN CYTOPLASMIC TAIL-BINDING PROTEIN 2"/>
    <property type="match status" value="1"/>
</dbReference>
<reference evidence="2 3" key="1">
    <citation type="submission" date="2024-11" db="EMBL/GenBank/DDBJ databases">
        <title>Adaptive evolution of stress response genes in parasites aligns with host niche diversity.</title>
        <authorList>
            <person name="Hahn C."/>
            <person name="Resl P."/>
        </authorList>
    </citation>
    <scope>NUCLEOTIDE SEQUENCE [LARGE SCALE GENOMIC DNA]</scope>
    <source>
        <strain evidence="2">EGGRZ-B1_66</strain>
        <tissue evidence="2">Body</tissue>
    </source>
</reference>
<accession>A0ABD2QKB1</accession>
<feature type="compositionally biased region" description="Basic and acidic residues" evidence="1">
    <location>
        <begin position="17"/>
        <end position="27"/>
    </location>
</feature>